<proteinExistence type="predicted"/>
<organism evidence="4">
    <name type="scientific">Absidia glauca</name>
    <name type="common">Pin mould</name>
    <dbReference type="NCBI Taxonomy" id="4829"/>
    <lineage>
        <taxon>Eukaryota</taxon>
        <taxon>Fungi</taxon>
        <taxon>Fungi incertae sedis</taxon>
        <taxon>Mucoromycota</taxon>
        <taxon>Mucoromycotina</taxon>
        <taxon>Mucoromycetes</taxon>
        <taxon>Mucorales</taxon>
        <taxon>Cunninghamellaceae</taxon>
        <taxon>Absidia</taxon>
    </lineage>
</organism>
<dbReference type="CDD" id="cd00590">
    <property type="entry name" value="RRM_SF"/>
    <property type="match status" value="1"/>
</dbReference>
<dbReference type="EMBL" id="LT552071">
    <property type="protein sequence ID" value="SAL98412.1"/>
    <property type="molecule type" value="Genomic_DNA"/>
</dbReference>
<keyword evidence="5" id="KW-1185">Reference proteome</keyword>
<name>A0A163JCK7_ABSGL</name>
<dbReference type="OrthoDB" id="2017782at2759"/>
<evidence type="ECO:0000256" key="2">
    <source>
        <dbReference type="SAM" id="MobiDB-lite"/>
    </source>
</evidence>
<protein>
    <recommendedName>
        <fullName evidence="3">RRM domain-containing protein</fullName>
    </recommendedName>
</protein>
<dbReference type="PANTHER" id="PTHR47093">
    <property type="entry name" value="PROTEIN JSN1-RELATED"/>
    <property type="match status" value="1"/>
</dbReference>
<dbReference type="InParanoid" id="A0A163JCK7"/>
<dbReference type="PROSITE" id="PS50102">
    <property type="entry name" value="RRM"/>
    <property type="match status" value="2"/>
</dbReference>
<evidence type="ECO:0000259" key="3">
    <source>
        <dbReference type="PROSITE" id="PS50102"/>
    </source>
</evidence>
<gene>
    <name evidence="4" type="primary">ABSGL_03941.1 scaffold 4693</name>
</gene>
<dbReference type="GO" id="GO:0003723">
    <property type="term" value="F:RNA binding"/>
    <property type="evidence" value="ECO:0007669"/>
    <property type="project" value="UniProtKB-UniRule"/>
</dbReference>
<dbReference type="STRING" id="4829.A0A163JCK7"/>
<evidence type="ECO:0000256" key="1">
    <source>
        <dbReference type="PROSITE-ProRule" id="PRU00176"/>
    </source>
</evidence>
<feature type="region of interest" description="Disordered" evidence="2">
    <location>
        <begin position="59"/>
        <end position="173"/>
    </location>
</feature>
<sequence>MTLDYNGNPHTDLNDGFVIQHMLSSRPLPPMRRARAGTMPSFANFSQQQQPSLSPFHRALDRVSNGDHPSPPPPPPSNTTGNRHRSGSLNLSTSSLHNYYMGSGNGYNDSPWSSNSSVAPSRQTTTQPPSPSTEQLLQGDSDFSIARTLRSIGLEDDDDNNNNSNPDEHGEEEEMLLIQQQRQQLHNLLSSASSTTNRSRSYSVNATALYQDTPSPPLLPSNDTRMDYSTTGAMATSTYASPLEEFATREQNRPRSSSMGLMESGGGLSWNLRRSPLGMVDDSDDSSLYQQQHNGHYALLGRNGGINDYTISLGDTELLTTMMHHPPYTTAATINNTNDYTHDGYNSVEWANELPLMKLGFPDQPPQQQQQQPTTVQATRSLWVGNIDASITVDILTSLFSSFGPIESVRLLLEKECAFVNFFYMDDAIHAKEDVLGRLGGRIGACIVRLGNIPGNTTPSNLHQLFSPYGAIESVRVLTQKKCGFINFETVESATAAKEALANDDVGGSAFTQAGTKAGTVVVVLFLVVILPNKGGASHSVVLVLVLVKPG</sequence>
<dbReference type="SMART" id="SM00360">
    <property type="entry name" value="RRM"/>
    <property type="match status" value="2"/>
</dbReference>
<evidence type="ECO:0000313" key="5">
    <source>
        <dbReference type="Proteomes" id="UP000078561"/>
    </source>
</evidence>
<feature type="domain" description="RRM" evidence="3">
    <location>
        <begin position="380"/>
        <end position="442"/>
    </location>
</feature>
<evidence type="ECO:0000313" key="4">
    <source>
        <dbReference type="EMBL" id="SAL98412.1"/>
    </source>
</evidence>
<feature type="region of interest" description="Disordered" evidence="2">
    <location>
        <begin position="245"/>
        <end position="267"/>
    </location>
</feature>
<dbReference type="InterPro" id="IPR012677">
    <property type="entry name" value="Nucleotide-bd_a/b_plait_sf"/>
</dbReference>
<dbReference type="Proteomes" id="UP000078561">
    <property type="component" value="Unassembled WGS sequence"/>
</dbReference>
<dbReference type="InterPro" id="IPR052645">
    <property type="entry name" value="Pumilio_domain_protein"/>
</dbReference>
<dbReference type="Gene3D" id="3.30.70.330">
    <property type="match status" value="2"/>
</dbReference>
<dbReference type="PANTHER" id="PTHR47093:SF1">
    <property type="entry name" value="PROTEIN JSN1-RELATED"/>
    <property type="match status" value="1"/>
</dbReference>
<dbReference type="InterPro" id="IPR035979">
    <property type="entry name" value="RBD_domain_sf"/>
</dbReference>
<dbReference type="AlphaFoldDB" id="A0A163JCK7"/>
<feature type="compositionally biased region" description="Polar residues" evidence="2">
    <location>
        <begin position="87"/>
        <end position="97"/>
    </location>
</feature>
<dbReference type="Pfam" id="PF00076">
    <property type="entry name" value="RRM_1"/>
    <property type="match status" value="2"/>
</dbReference>
<accession>A0A163JCK7</accession>
<keyword evidence="1" id="KW-0694">RNA-binding</keyword>
<feature type="domain" description="RRM" evidence="3">
    <location>
        <begin position="446"/>
        <end position="508"/>
    </location>
</feature>
<feature type="compositionally biased region" description="Low complexity" evidence="2">
    <location>
        <begin position="110"/>
        <end position="135"/>
    </location>
</feature>
<dbReference type="GO" id="GO:0000288">
    <property type="term" value="P:nuclear-transcribed mRNA catabolic process, deadenylation-dependent decay"/>
    <property type="evidence" value="ECO:0007669"/>
    <property type="project" value="TreeGrafter"/>
</dbReference>
<dbReference type="InterPro" id="IPR000504">
    <property type="entry name" value="RRM_dom"/>
</dbReference>
<dbReference type="SUPFAM" id="SSF54928">
    <property type="entry name" value="RNA-binding domain, RBD"/>
    <property type="match status" value="1"/>
</dbReference>
<reference evidence="4" key="1">
    <citation type="submission" date="2016-04" db="EMBL/GenBank/DDBJ databases">
        <authorList>
            <person name="Evans L.H."/>
            <person name="Alamgir A."/>
            <person name="Owens N."/>
            <person name="Weber N.D."/>
            <person name="Virtaneva K."/>
            <person name="Barbian K."/>
            <person name="Babar A."/>
            <person name="Rosenke K."/>
        </authorList>
    </citation>
    <scope>NUCLEOTIDE SEQUENCE [LARGE SCALE GENOMIC DNA]</scope>
    <source>
        <strain evidence="4">CBS 101.48</strain>
    </source>
</reference>